<feature type="transmembrane region" description="Helical" evidence="1">
    <location>
        <begin position="28"/>
        <end position="45"/>
    </location>
</feature>
<evidence type="ECO:0000313" key="4">
    <source>
        <dbReference type="Proteomes" id="UP000525389"/>
    </source>
</evidence>
<keyword evidence="1" id="KW-0472">Membrane</keyword>
<comment type="caution">
    <text evidence="3">The sequence shown here is derived from an EMBL/GenBank/DDBJ whole genome shotgun (WGS) entry which is preliminary data.</text>
</comment>
<evidence type="ECO:0000256" key="1">
    <source>
        <dbReference type="SAM" id="Phobius"/>
    </source>
</evidence>
<dbReference type="RefSeq" id="WP_184028854.1">
    <property type="nucleotide sequence ID" value="NZ_JACHFN010000007.1"/>
</dbReference>
<sequence length="416" mass="41109">MTLALLALLVLGATLFLGIVRTDLNVGLLGLAAAFAVGGWGAGLAPAEIARLFPSTLVLTVIGVSLLFGLAGGNGTLDVLTGGLLRAAGPSGQRLPLTFFGLAFALSALGPGNIAAVALLAPVALPAAVRAGVSPLLMAILLCTGANAGTFSPVAVTGSLNVTLLEGLGLNDPALPLTVFAGVAALQSLSAGLAYLLLGGLRVRAGAGGTADPPDVPPLTPVRRLTLAVLAAFLVLVVLLGVNAAAAAFVLASLLTLLRAGDAESAVRDLPWGVILLVGGIGTLVNLLEGTGSLDLATDLLARLAAPGLFHALLAFVAGLLSLGSSSSGVVMPLLVPLVPDLLHKVGAGSLVGGVIAVDVGSHMVDVSPLSTLGALCLAALPAEVDRARVFRLLLAWGLAMAVLGAGLAWVLLDLL</sequence>
<feature type="transmembrane region" description="Helical" evidence="1">
    <location>
        <begin position="360"/>
        <end position="381"/>
    </location>
</feature>
<feature type="transmembrane region" description="Helical" evidence="1">
    <location>
        <begin position="57"/>
        <end position="77"/>
    </location>
</feature>
<dbReference type="AlphaFoldDB" id="A0A7W8LQC7"/>
<reference evidence="3 4" key="1">
    <citation type="submission" date="2020-08" db="EMBL/GenBank/DDBJ databases">
        <title>Genomic Encyclopedia of Type Strains, Phase IV (KMG-IV): sequencing the most valuable type-strain genomes for metagenomic binning, comparative biology and taxonomic classification.</title>
        <authorList>
            <person name="Goeker M."/>
        </authorList>
    </citation>
    <scope>NUCLEOTIDE SEQUENCE [LARGE SCALE GENOMIC DNA]</scope>
    <source>
        <strain evidence="3 4">DSM 101791</strain>
    </source>
</reference>
<evidence type="ECO:0000259" key="2">
    <source>
        <dbReference type="Pfam" id="PF07158"/>
    </source>
</evidence>
<dbReference type="InterPro" id="IPR009827">
    <property type="entry name" value="MatC_N"/>
</dbReference>
<feature type="transmembrane region" description="Helical" evidence="1">
    <location>
        <begin position="270"/>
        <end position="288"/>
    </location>
</feature>
<name>A0A7W8LQC7_9DEIO</name>
<feature type="transmembrane region" description="Helical" evidence="1">
    <location>
        <begin position="97"/>
        <end position="124"/>
    </location>
</feature>
<organism evidence="3 4">
    <name type="scientific">Deinococcus budaensis</name>
    <dbReference type="NCBI Taxonomy" id="1665626"/>
    <lineage>
        <taxon>Bacteria</taxon>
        <taxon>Thermotogati</taxon>
        <taxon>Deinococcota</taxon>
        <taxon>Deinococci</taxon>
        <taxon>Deinococcales</taxon>
        <taxon>Deinococcaceae</taxon>
        <taxon>Deinococcus</taxon>
    </lineage>
</organism>
<gene>
    <name evidence="3" type="ORF">HNQ09_002139</name>
</gene>
<feature type="transmembrane region" description="Helical" evidence="1">
    <location>
        <begin position="227"/>
        <end position="258"/>
    </location>
</feature>
<keyword evidence="1" id="KW-0812">Transmembrane</keyword>
<feature type="domain" description="Dicarboxylate carrier MatC N-terminal" evidence="2">
    <location>
        <begin position="1"/>
        <end position="149"/>
    </location>
</feature>
<feature type="transmembrane region" description="Helical" evidence="1">
    <location>
        <begin position="300"/>
        <end position="323"/>
    </location>
</feature>
<protein>
    <submittedName>
        <fullName evidence="3">Na+/H+ antiporter NhaD/arsenite permease-like protein</fullName>
    </submittedName>
</protein>
<feature type="transmembrane region" description="Helical" evidence="1">
    <location>
        <begin position="136"/>
        <end position="155"/>
    </location>
</feature>
<keyword evidence="4" id="KW-1185">Reference proteome</keyword>
<proteinExistence type="predicted"/>
<dbReference type="Pfam" id="PF07158">
    <property type="entry name" value="MatC_N"/>
    <property type="match status" value="1"/>
</dbReference>
<feature type="transmembrane region" description="Helical" evidence="1">
    <location>
        <begin position="175"/>
        <end position="198"/>
    </location>
</feature>
<dbReference type="Proteomes" id="UP000525389">
    <property type="component" value="Unassembled WGS sequence"/>
</dbReference>
<accession>A0A7W8LQC7</accession>
<feature type="transmembrane region" description="Helical" evidence="1">
    <location>
        <begin position="393"/>
        <end position="413"/>
    </location>
</feature>
<dbReference type="EMBL" id="JACHFN010000007">
    <property type="protein sequence ID" value="MBB5234696.1"/>
    <property type="molecule type" value="Genomic_DNA"/>
</dbReference>
<keyword evidence="1" id="KW-1133">Transmembrane helix</keyword>
<evidence type="ECO:0000313" key="3">
    <source>
        <dbReference type="EMBL" id="MBB5234696.1"/>
    </source>
</evidence>